<gene>
    <name evidence="1" type="ORF">GCM10010171_42750</name>
</gene>
<dbReference type="RefSeq" id="WP_189212292.1">
    <property type="nucleotide sequence ID" value="NZ_BMRB01000003.1"/>
</dbReference>
<evidence type="ECO:0000313" key="2">
    <source>
        <dbReference type="Proteomes" id="UP000660680"/>
    </source>
</evidence>
<evidence type="ECO:0000313" key="1">
    <source>
        <dbReference type="EMBL" id="GGS43138.1"/>
    </source>
</evidence>
<sequence>MSHGHEVIRDSDNALLGYVRQAGEDTWSPRTVFGHPLGPDADFHEAWETVERRGLACLADRWWFRDADGEWYACVIQEATADRVRVSIVDLGHSEVYGSRTIEKPTEATLRSEVSGPG</sequence>
<proteinExistence type="predicted"/>
<keyword evidence="2" id="KW-1185">Reference proteome</keyword>
<comment type="caution">
    <text evidence="1">The sequence shown here is derived from an EMBL/GenBank/DDBJ whole genome shotgun (WGS) entry which is preliminary data.</text>
</comment>
<dbReference type="EMBL" id="BMRB01000003">
    <property type="protein sequence ID" value="GGS43138.1"/>
    <property type="molecule type" value="Genomic_DNA"/>
</dbReference>
<protein>
    <submittedName>
        <fullName evidence="1">Uncharacterized protein</fullName>
    </submittedName>
</protein>
<accession>A0A918GLI1</accession>
<name>A0A918GLI1_9PSEU</name>
<reference evidence="1" key="2">
    <citation type="submission" date="2020-09" db="EMBL/GenBank/DDBJ databases">
        <authorList>
            <person name="Sun Q."/>
            <person name="Ohkuma M."/>
        </authorList>
    </citation>
    <scope>NUCLEOTIDE SEQUENCE</scope>
    <source>
        <strain evidence="1">JCM 3276</strain>
    </source>
</reference>
<reference evidence="1" key="1">
    <citation type="journal article" date="2014" name="Int. J. Syst. Evol. Microbiol.">
        <title>Complete genome sequence of Corynebacterium casei LMG S-19264T (=DSM 44701T), isolated from a smear-ripened cheese.</title>
        <authorList>
            <consortium name="US DOE Joint Genome Institute (JGI-PGF)"/>
            <person name="Walter F."/>
            <person name="Albersmeier A."/>
            <person name="Kalinowski J."/>
            <person name="Ruckert C."/>
        </authorList>
    </citation>
    <scope>NUCLEOTIDE SEQUENCE</scope>
    <source>
        <strain evidence="1">JCM 3276</strain>
    </source>
</reference>
<dbReference type="AlphaFoldDB" id="A0A918GLI1"/>
<dbReference type="Proteomes" id="UP000660680">
    <property type="component" value="Unassembled WGS sequence"/>
</dbReference>
<organism evidence="1 2">
    <name type="scientific">Actinokineospora fastidiosa</name>
    <dbReference type="NCBI Taxonomy" id="1816"/>
    <lineage>
        <taxon>Bacteria</taxon>
        <taxon>Bacillati</taxon>
        <taxon>Actinomycetota</taxon>
        <taxon>Actinomycetes</taxon>
        <taxon>Pseudonocardiales</taxon>
        <taxon>Pseudonocardiaceae</taxon>
        <taxon>Actinokineospora</taxon>
    </lineage>
</organism>